<evidence type="ECO:0000313" key="4">
    <source>
        <dbReference type="Proteomes" id="UP000249590"/>
    </source>
</evidence>
<dbReference type="RefSeq" id="WP_111351726.1">
    <property type="nucleotide sequence ID" value="NZ_JAIWKD010000009.1"/>
</dbReference>
<dbReference type="EMBL" id="QHHQ01000009">
    <property type="protein sequence ID" value="RAH97230.1"/>
    <property type="molecule type" value="Genomic_DNA"/>
</dbReference>
<evidence type="ECO:0000256" key="1">
    <source>
        <dbReference type="ARBA" id="ARBA00023002"/>
    </source>
</evidence>
<protein>
    <submittedName>
        <fullName evidence="3">NADP-dependent oxidoreductase</fullName>
    </submittedName>
</protein>
<keyword evidence="4" id="KW-1185">Reference proteome</keyword>
<dbReference type="PRINTS" id="PR00069">
    <property type="entry name" value="ALDKETRDTASE"/>
</dbReference>
<comment type="caution">
    <text evidence="3">The sequence shown here is derived from an EMBL/GenBank/DDBJ whole genome shotgun (WGS) entry which is preliminary data.</text>
</comment>
<dbReference type="FunFam" id="3.20.20.100:FF:000004">
    <property type="entry name" value="Oxidoreductase, aldo/keto reductase"/>
    <property type="match status" value="1"/>
</dbReference>
<evidence type="ECO:0000259" key="2">
    <source>
        <dbReference type="Pfam" id="PF00248"/>
    </source>
</evidence>
<name>A0A8B2NJ24_9HYPH</name>
<dbReference type="InterPro" id="IPR020471">
    <property type="entry name" value="AKR"/>
</dbReference>
<reference evidence="3 4" key="1">
    <citation type="submission" date="2018-05" db="EMBL/GenBank/DDBJ databases">
        <title>Acuticoccus sediminis sp. nov., isolated from deep-sea sediment of Indian Ocean.</title>
        <authorList>
            <person name="Liu X."/>
            <person name="Lai Q."/>
            <person name="Du Y."/>
            <person name="Sun F."/>
            <person name="Zhang X."/>
            <person name="Wang S."/>
            <person name="Shao Z."/>
        </authorList>
    </citation>
    <scope>NUCLEOTIDE SEQUENCE [LARGE SCALE GENOMIC DNA]</scope>
    <source>
        <strain evidence="3 4">PTG4-2</strain>
    </source>
</reference>
<keyword evidence="1" id="KW-0560">Oxidoreductase</keyword>
<feature type="domain" description="NADP-dependent oxidoreductase" evidence="2">
    <location>
        <begin position="20"/>
        <end position="315"/>
    </location>
</feature>
<dbReference type="Gene3D" id="3.20.20.100">
    <property type="entry name" value="NADP-dependent oxidoreductase domain"/>
    <property type="match status" value="1"/>
</dbReference>
<dbReference type="GO" id="GO:0016491">
    <property type="term" value="F:oxidoreductase activity"/>
    <property type="evidence" value="ECO:0007669"/>
    <property type="project" value="UniProtKB-KW"/>
</dbReference>
<dbReference type="SUPFAM" id="SSF51430">
    <property type="entry name" value="NAD(P)-linked oxidoreductase"/>
    <property type="match status" value="1"/>
</dbReference>
<dbReference type="InterPro" id="IPR036812">
    <property type="entry name" value="NAD(P)_OxRdtase_dom_sf"/>
</dbReference>
<dbReference type="Pfam" id="PF00248">
    <property type="entry name" value="Aldo_ket_red"/>
    <property type="match status" value="1"/>
</dbReference>
<proteinExistence type="predicted"/>
<gene>
    <name evidence="3" type="ORF">DLJ53_28900</name>
</gene>
<dbReference type="PANTHER" id="PTHR43364:SF4">
    <property type="entry name" value="NAD(P)-LINKED OXIDOREDUCTASE SUPERFAMILY PROTEIN"/>
    <property type="match status" value="1"/>
</dbReference>
<dbReference type="PANTHER" id="PTHR43364">
    <property type="entry name" value="NADH-SPECIFIC METHYLGLYOXAL REDUCTASE-RELATED"/>
    <property type="match status" value="1"/>
</dbReference>
<sequence>MTDTSMPLVPLGRSGLRVSRLCLGTMMFGGRADETESARITDRALDAGVNFLDTADAYNEGRSEECLGRILKGRRDRLVIASKLGNPIGDDPNHRGLSPAWMLAQVPRILNRLDTDRLDVLYLHKEDPHTPLEETVRGLEILVRQGMVRHIGVSNHKSWRVAQLTRYCEEAGIGRPVVCQPLYHALNRSIEVELLPACADMEIAVYPYSPIARGVLTGKYAPGAEAPVGSRAAARDKRIMETEFHPDTVAAAARLAEHAKARGMDLGALALAFVLSNPMVSGAIVGPRTLEQLDSYLAALAVTWTAEDEAAFDAVVPKGSTAIRHFVDPAYPIEGRPAAPAR</sequence>
<organism evidence="3 4">
    <name type="scientific">Acuticoccus sediminis</name>
    <dbReference type="NCBI Taxonomy" id="2184697"/>
    <lineage>
        <taxon>Bacteria</taxon>
        <taxon>Pseudomonadati</taxon>
        <taxon>Pseudomonadota</taxon>
        <taxon>Alphaproteobacteria</taxon>
        <taxon>Hyphomicrobiales</taxon>
        <taxon>Amorphaceae</taxon>
        <taxon>Acuticoccus</taxon>
    </lineage>
</organism>
<dbReference type="Proteomes" id="UP000249590">
    <property type="component" value="Unassembled WGS sequence"/>
</dbReference>
<dbReference type="InterPro" id="IPR050523">
    <property type="entry name" value="AKR_Detox_Biosynth"/>
</dbReference>
<dbReference type="GO" id="GO:0005829">
    <property type="term" value="C:cytosol"/>
    <property type="evidence" value="ECO:0007669"/>
    <property type="project" value="UniProtKB-ARBA"/>
</dbReference>
<dbReference type="InterPro" id="IPR023210">
    <property type="entry name" value="NADP_OxRdtase_dom"/>
</dbReference>
<dbReference type="OrthoDB" id="9803483at2"/>
<accession>A0A8B2NJ24</accession>
<dbReference type="AlphaFoldDB" id="A0A8B2NJ24"/>
<evidence type="ECO:0000313" key="3">
    <source>
        <dbReference type="EMBL" id="RAH97230.1"/>
    </source>
</evidence>